<feature type="region of interest" description="Disordered" evidence="1">
    <location>
        <begin position="507"/>
        <end position="526"/>
    </location>
</feature>
<accession>A0ABV8SY75</accession>
<feature type="transmembrane region" description="Helical" evidence="2">
    <location>
        <begin position="376"/>
        <end position="400"/>
    </location>
</feature>
<dbReference type="InterPro" id="IPR005625">
    <property type="entry name" value="PepSY-ass_TM"/>
</dbReference>
<evidence type="ECO:0000256" key="1">
    <source>
        <dbReference type="SAM" id="MobiDB-lite"/>
    </source>
</evidence>
<feature type="transmembrane region" description="Helical" evidence="2">
    <location>
        <begin position="420"/>
        <end position="437"/>
    </location>
</feature>
<dbReference type="EMBL" id="JBHSDU010000014">
    <property type="protein sequence ID" value="MFC4312581.1"/>
    <property type="molecule type" value="Genomic_DNA"/>
</dbReference>
<evidence type="ECO:0000313" key="4">
    <source>
        <dbReference type="Proteomes" id="UP001595904"/>
    </source>
</evidence>
<evidence type="ECO:0000256" key="2">
    <source>
        <dbReference type="SAM" id="Phobius"/>
    </source>
</evidence>
<dbReference type="Proteomes" id="UP001595904">
    <property type="component" value="Unassembled WGS sequence"/>
</dbReference>
<dbReference type="PANTHER" id="PTHR34219">
    <property type="entry name" value="IRON-REGULATED INNER MEMBRANE PROTEIN-RELATED"/>
    <property type="match status" value="1"/>
</dbReference>
<keyword evidence="4" id="KW-1185">Reference proteome</keyword>
<feature type="transmembrane region" description="Helical" evidence="2">
    <location>
        <begin position="449"/>
        <end position="466"/>
    </location>
</feature>
<feature type="transmembrane region" description="Helical" evidence="2">
    <location>
        <begin position="182"/>
        <end position="212"/>
    </location>
</feature>
<evidence type="ECO:0000313" key="3">
    <source>
        <dbReference type="EMBL" id="MFC4312581.1"/>
    </source>
</evidence>
<feature type="transmembrane region" description="Helical" evidence="2">
    <location>
        <begin position="12"/>
        <end position="36"/>
    </location>
</feature>
<comment type="caution">
    <text evidence="3">The sequence shown here is derived from an EMBL/GenBank/DDBJ whole genome shotgun (WGS) entry which is preliminary data.</text>
</comment>
<keyword evidence="2" id="KW-0812">Transmembrane</keyword>
<reference evidence="4" key="1">
    <citation type="journal article" date="2019" name="Int. J. Syst. Evol. Microbiol.">
        <title>The Global Catalogue of Microorganisms (GCM) 10K type strain sequencing project: providing services to taxonomists for standard genome sequencing and annotation.</title>
        <authorList>
            <consortium name="The Broad Institute Genomics Platform"/>
            <consortium name="The Broad Institute Genome Sequencing Center for Infectious Disease"/>
            <person name="Wu L."/>
            <person name="Ma J."/>
        </authorList>
    </citation>
    <scope>NUCLEOTIDE SEQUENCE [LARGE SCALE GENOMIC DNA]</scope>
    <source>
        <strain evidence="4">CGMCC 1.10759</strain>
    </source>
</reference>
<protein>
    <submittedName>
        <fullName evidence="3">PepSY-associated TM helix domain-containing protein</fullName>
    </submittedName>
</protein>
<keyword evidence="2" id="KW-1133">Transmembrane helix</keyword>
<dbReference type="Pfam" id="PF03929">
    <property type="entry name" value="PepSY_TM"/>
    <property type="match status" value="1"/>
</dbReference>
<dbReference type="RefSeq" id="WP_380602101.1">
    <property type="nucleotide sequence ID" value="NZ_JBHSDU010000014.1"/>
</dbReference>
<feature type="transmembrane region" description="Helical" evidence="2">
    <location>
        <begin position="342"/>
        <end position="364"/>
    </location>
</feature>
<feature type="compositionally biased region" description="Basic and acidic residues" evidence="1">
    <location>
        <begin position="507"/>
        <end position="517"/>
    </location>
</feature>
<dbReference type="PANTHER" id="PTHR34219:SF4">
    <property type="entry name" value="PEPSY DOMAIN-CONTAINING PROTEIN"/>
    <property type="match status" value="1"/>
</dbReference>
<sequence>MKQSLTQSMAWVHTWLGLVFGWLLFGVLLTGSLAVFHAEITAWATPELSVRKNADRERAVEVALKHLDATAPDAKLWRIALPSAREPFVGVTITTAEGKRLSHLLDPQTGEAVTHTVRGGKFFLDYHYELLIPREENLIGFFVVGAAGLVMLLACISGIVIHKRFFRDFFTFRPKASGQRSWLDAHNVLSVLPLPFHIMMAYTGLMLLYWIYMPAAVHAIYAGDTPTFRREALATEYQNTAVPPGGPARMLPLMDLIERAEQRLGDGKTWTVHVRNPNRSNAVVEVARTRTDIVSQQVPKIAFDAVTGRELRALLDLGPVVQTQSVGAALHFVEWGGPLVRWAYFLAGLAGAVSAAAGLFVFAAKREKKALAQPRFYRVVHALNVAFVAGISVACAAFMWAERLIPFAPGEQGGAHDVQVVRVFLLVWFATFVHAFLQAPQRAWWQQWAAAAALCVALPLTGWMVGRPLVQTISNGDWLRAGVDLTGIAIGVGCAVLAIHLERRERMRPESDGKQARNDMPAPAID</sequence>
<feature type="transmembrane region" description="Helical" evidence="2">
    <location>
        <begin position="478"/>
        <end position="499"/>
    </location>
</feature>
<proteinExistence type="predicted"/>
<organism evidence="3 4">
    <name type="scientific">Steroidobacter flavus</name>
    <dbReference type="NCBI Taxonomy" id="1842136"/>
    <lineage>
        <taxon>Bacteria</taxon>
        <taxon>Pseudomonadati</taxon>
        <taxon>Pseudomonadota</taxon>
        <taxon>Gammaproteobacteria</taxon>
        <taxon>Steroidobacterales</taxon>
        <taxon>Steroidobacteraceae</taxon>
        <taxon>Steroidobacter</taxon>
    </lineage>
</organism>
<feature type="transmembrane region" description="Helical" evidence="2">
    <location>
        <begin position="138"/>
        <end position="161"/>
    </location>
</feature>
<keyword evidence="2" id="KW-0472">Membrane</keyword>
<name>A0ABV8SY75_9GAMM</name>
<gene>
    <name evidence="3" type="ORF">ACFPN2_26090</name>
</gene>